<reference evidence="1" key="1">
    <citation type="journal article" date="2020" name="Stud. Mycol.">
        <title>101 Dothideomycetes genomes: a test case for predicting lifestyles and emergence of pathogens.</title>
        <authorList>
            <person name="Haridas S."/>
            <person name="Albert R."/>
            <person name="Binder M."/>
            <person name="Bloem J."/>
            <person name="Labutti K."/>
            <person name="Salamov A."/>
            <person name="Andreopoulos B."/>
            <person name="Baker S."/>
            <person name="Barry K."/>
            <person name="Bills G."/>
            <person name="Bluhm B."/>
            <person name="Cannon C."/>
            <person name="Castanera R."/>
            <person name="Culley D."/>
            <person name="Daum C."/>
            <person name="Ezra D."/>
            <person name="Gonzalez J."/>
            <person name="Henrissat B."/>
            <person name="Kuo A."/>
            <person name="Liang C."/>
            <person name="Lipzen A."/>
            <person name="Lutzoni F."/>
            <person name="Magnuson J."/>
            <person name="Mondo S."/>
            <person name="Nolan M."/>
            <person name="Ohm R."/>
            <person name="Pangilinan J."/>
            <person name="Park H.-J."/>
            <person name="Ramirez L."/>
            <person name="Alfaro M."/>
            <person name="Sun H."/>
            <person name="Tritt A."/>
            <person name="Yoshinaga Y."/>
            <person name="Zwiers L.-H."/>
            <person name="Turgeon B."/>
            <person name="Goodwin S."/>
            <person name="Spatafora J."/>
            <person name="Crous P."/>
            <person name="Grigoriev I."/>
        </authorList>
    </citation>
    <scope>NUCLEOTIDE SEQUENCE</scope>
    <source>
        <strain evidence="1">CBS 122367</strain>
    </source>
</reference>
<gene>
    <name evidence="1" type="ORF">K458DRAFT_400371</name>
</gene>
<proteinExistence type="predicted"/>
<dbReference type="AlphaFoldDB" id="A0A6G1JHM3"/>
<keyword evidence="2" id="KW-1185">Reference proteome</keyword>
<protein>
    <submittedName>
        <fullName evidence="1">Uncharacterized protein</fullName>
    </submittedName>
</protein>
<dbReference type="Proteomes" id="UP000799291">
    <property type="component" value="Unassembled WGS sequence"/>
</dbReference>
<dbReference type="EMBL" id="MU005572">
    <property type="protein sequence ID" value="KAF2689675.1"/>
    <property type="molecule type" value="Genomic_DNA"/>
</dbReference>
<sequence>MPHSNMNETFCIYSGPMPSSALVAVDPVATEKAAARNYECTVRVPSRNIKKALNNPQPQLLRMPRLDPTRTSQRMKFAPRYGLDTLEAKPPLKRPVLRRSRPSGEPLQLIHTDHIYVPAPIRRGDQRPGSSTSSDIVSNLATVSNISSLSKATILGSRSFILERRR</sequence>
<evidence type="ECO:0000313" key="1">
    <source>
        <dbReference type="EMBL" id="KAF2689675.1"/>
    </source>
</evidence>
<organism evidence="1 2">
    <name type="scientific">Lentithecium fluviatile CBS 122367</name>
    <dbReference type="NCBI Taxonomy" id="1168545"/>
    <lineage>
        <taxon>Eukaryota</taxon>
        <taxon>Fungi</taxon>
        <taxon>Dikarya</taxon>
        <taxon>Ascomycota</taxon>
        <taxon>Pezizomycotina</taxon>
        <taxon>Dothideomycetes</taxon>
        <taxon>Pleosporomycetidae</taxon>
        <taxon>Pleosporales</taxon>
        <taxon>Massarineae</taxon>
        <taxon>Lentitheciaceae</taxon>
        <taxon>Lentithecium</taxon>
    </lineage>
</organism>
<name>A0A6G1JHM3_9PLEO</name>
<accession>A0A6G1JHM3</accession>
<evidence type="ECO:0000313" key="2">
    <source>
        <dbReference type="Proteomes" id="UP000799291"/>
    </source>
</evidence>